<organism evidence="1">
    <name type="scientific">marine metagenome</name>
    <dbReference type="NCBI Taxonomy" id="408172"/>
    <lineage>
        <taxon>unclassified sequences</taxon>
        <taxon>metagenomes</taxon>
        <taxon>ecological metagenomes</taxon>
    </lineage>
</organism>
<accession>A0A381XXP6</accession>
<reference evidence="1" key="1">
    <citation type="submission" date="2018-05" db="EMBL/GenBank/DDBJ databases">
        <authorList>
            <person name="Lanie J.A."/>
            <person name="Ng W.-L."/>
            <person name="Kazmierczak K.M."/>
            <person name="Andrzejewski T.M."/>
            <person name="Davidsen T.M."/>
            <person name="Wayne K.J."/>
            <person name="Tettelin H."/>
            <person name="Glass J.I."/>
            <person name="Rusch D."/>
            <person name="Podicherti R."/>
            <person name="Tsui H.-C.T."/>
            <person name="Winkler M.E."/>
        </authorList>
    </citation>
    <scope>NUCLEOTIDE SEQUENCE</scope>
</reference>
<gene>
    <name evidence="1" type="ORF">METZ01_LOCUS122398</name>
</gene>
<dbReference type="EMBL" id="UINC01016761">
    <property type="protein sequence ID" value="SVA69544.1"/>
    <property type="molecule type" value="Genomic_DNA"/>
</dbReference>
<proteinExistence type="predicted"/>
<feature type="non-terminal residue" evidence="1">
    <location>
        <position position="122"/>
    </location>
</feature>
<sequence length="122" mass="14009">MVPMNKTEYSTHSPKIFSAKETAFNHNIFQTADGRHVVPITFSDESLNPKSFFGLKEMYDLDSILIIDRLKHTDTDVCIMEHINRSGTNFLIGRTPHKELPTFPDMGHIYEPIPNLKQVLVH</sequence>
<name>A0A381XXP6_9ZZZZ</name>
<protein>
    <submittedName>
        <fullName evidence="1">Uncharacterized protein</fullName>
    </submittedName>
</protein>
<dbReference type="AlphaFoldDB" id="A0A381XXP6"/>
<evidence type="ECO:0000313" key="1">
    <source>
        <dbReference type="EMBL" id="SVA69544.1"/>
    </source>
</evidence>